<accession>A0ACB0E9D8</accession>
<reference evidence="1" key="1">
    <citation type="submission" date="2023-05" db="EMBL/GenBank/DDBJ databases">
        <authorList>
            <consortium name="ELIXIR-Norway"/>
        </authorList>
    </citation>
    <scope>NUCLEOTIDE SEQUENCE</scope>
</reference>
<evidence type="ECO:0000313" key="1">
    <source>
        <dbReference type="EMBL" id="CAI9697225.1"/>
    </source>
</evidence>
<name>A0ACB0E9D8_RANTA</name>
<protein>
    <submittedName>
        <fullName evidence="1">Uncharacterized protein</fullName>
    </submittedName>
</protein>
<sequence>MKPEFLSSEMLSDCPGPLNYLLSLPQHSTSLPSQILPPVHVPHGFLLLRCRPEYQFYLKMLQKQKEVAVGGMTKPGSQRVAAKTSTGELVNEKQLSAESNAGGHPFCSIFSEAESELLAAGSFKISSLFSLCHPPNILSVDVSHHQAQRTVNAPCGAERSISLSGKCRESGLDAKWGEREADLHAYHCGHAAESACLVLTGRTLPAR</sequence>
<organism evidence="1 2">
    <name type="scientific">Rangifer tarandus platyrhynchus</name>
    <name type="common">Svalbard reindeer</name>
    <dbReference type="NCBI Taxonomy" id="3082113"/>
    <lineage>
        <taxon>Eukaryota</taxon>
        <taxon>Metazoa</taxon>
        <taxon>Chordata</taxon>
        <taxon>Craniata</taxon>
        <taxon>Vertebrata</taxon>
        <taxon>Euteleostomi</taxon>
        <taxon>Mammalia</taxon>
        <taxon>Eutheria</taxon>
        <taxon>Laurasiatheria</taxon>
        <taxon>Artiodactyla</taxon>
        <taxon>Ruminantia</taxon>
        <taxon>Pecora</taxon>
        <taxon>Cervidae</taxon>
        <taxon>Odocoileinae</taxon>
        <taxon>Rangifer</taxon>
    </lineage>
</organism>
<proteinExistence type="predicted"/>
<gene>
    <name evidence="1" type="ORF">MRATA1EN3_LOCUS8438</name>
</gene>
<dbReference type="Proteomes" id="UP001162501">
    <property type="component" value="Chromosome 17"/>
</dbReference>
<dbReference type="EMBL" id="OX596101">
    <property type="protein sequence ID" value="CAI9697225.1"/>
    <property type="molecule type" value="Genomic_DNA"/>
</dbReference>
<evidence type="ECO:0000313" key="2">
    <source>
        <dbReference type="Proteomes" id="UP001162501"/>
    </source>
</evidence>